<keyword evidence="2" id="KW-1185">Reference proteome</keyword>
<protein>
    <submittedName>
        <fullName evidence="1">Uncharacterized protein</fullName>
    </submittedName>
</protein>
<comment type="caution">
    <text evidence="1">The sequence shown here is derived from an EMBL/GenBank/DDBJ whole genome shotgun (WGS) entry which is preliminary data.</text>
</comment>
<dbReference type="EMBL" id="JAHRIP010056745">
    <property type="protein sequence ID" value="MEQ2302403.1"/>
    <property type="molecule type" value="Genomic_DNA"/>
</dbReference>
<gene>
    <name evidence="1" type="ORF">AMECASPLE_006527</name>
</gene>
<sequence length="105" mass="11817">MILHSLTYDMKIYLKFLCGTKDAGENVRSISSSSLVPACLEIEHQAAVLLSSCPSLLPFSRDDNLGWRKTVECWVKTRGKWKEEQDLLATEDQNKQAGHTIPPLL</sequence>
<proteinExistence type="predicted"/>
<dbReference type="Proteomes" id="UP001469553">
    <property type="component" value="Unassembled WGS sequence"/>
</dbReference>
<evidence type="ECO:0000313" key="2">
    <source>
        <dbReference type="Proteomes" id="UP001469553"/>
    </source>
</evidence>
<evidence type="ECO:0000313" key="1">
    <source>
        <dbReference type="EMBL" id="MEQ2302403.1"/>
    </source>
</evidence>
<reference evidence="1 2" key="1">
    <citation type="submission" date="2021-06" db="EMBL/GenBank/DDBJ databases">
        <authorList>
            <person name="Palmer J.M."/>
        </authorList>
    </citation>
    <scope>NUCLEOTIDE SEQUENCE [LARGE SCALE GENOMIC DNA]</scope>
    <source>
        <strain evidence="1 2">AS_MEX2019</strain>
        <tissue evidence="1">Muscle</tissue>
    </source>
</reference>
<organism evidence="1 2">
    <name type="scientific">Ameca splendens</name>
    <dbReference type="NCBI Taxonomy" id="208324"/>
    <lineage>
        <taxon>Eukaryota</taxon>
        <taxon>Metazoa</taxon>
        <taxon>Chordata</taxon>
        <taxon>Craniata</taxon>
        <taxon>Vertebrata</taxon>
        <taxon>Euteleostomi</taxon>
        <taxon>Actinopterygii</taxon>
        <taxon>Neopterygii</taxon>
        <taxon>Teleostei</taxon>
        <taxon>Neoteleostei</taxon>
        <taxon>Acanthomorphata</taxon>
        <taxon>Ovalentaria</taxon>
        <taxon>Atherinomorphae</taxon>
        <taxon>Cyprinodontiformes</taxon>
        <taxon>Goodeidae</taxon>
        <taxon>Ameca</taxon>
    </lineage>
</organism>
<name>A0ABV0ZAF7_9TELE</name>
<accession>A0ABV0ZAF7</accession>